<proteinExistence type="predicted"/>
<dbReference type="EMBL" id="LLXJ01000461">
    <property type="protein sequence ID" value="PKC09442.1"/>
    <property type="molecule type" value="Genomic_DNA"/>
</dbReference>
<evidence type="ECO:0000256" key="1">
    <source>
        <dbReference type="SAM" id="MobiDB-lite"/>
    </source>
</evidence>
<evidence type="ECO:0000313" key="3">
    <source>
        <dbReference type="Proteomes" id="UP000232722"/>
    </source>
</evidence>
<protein>
    <submittedName>
        <fullName evidence="2">Uncharacterized protein</fullName>
    </submittedName>
</protein>
<gene>
    <name evidence="2" type="ORF">RhiirA5_415681</name>
</gene>
<feature type="region of interest" description="Disordered" evidence="1">
    <location>
        <begin position="407"/>
        <end position="428"/>
    </location>
</feature>
<feature type="compositionally biased region" description="Basic residues" evidence="1">
    <location>
        <begin position="413"/>
        <end position="428"/>
    </location>
</feature>
<reference evidence="2 3" key="1">
    <citation type="submission" date="2016-04" db="EMBL/GenBank/DDBJ databases">
        <title>Genome analyses suggest a sexual origin of heterokaryosis in a supposedly ancient asexual fungus.</title>
        <authorList>
            <person name="Ropars J."/>
            <person name="Sedzielewska K."/>
            <person name="Noel J."/>
            <person name="Charron P."/>
            <person name="Farinelli L."/>
            <person name="Marton T."/>
            <person name="Kruger M."/>
            <person name="Pelin A."/>
            <person name="Brachmann A."/>
            <person name="Corradi N."/>
        </authorList>
    </citation>
    <scope>NUCLEOTIDE SEQUENCE [LARGE SCALE GENOMIC DNA]</scope>
    <source>
        <strain evidence="2 3">A5</strain>
    </source>
</reference>
<accession>A0A2N0PRI0</accession>
<organism evidence="2 3">
    <name type="scientific">Rhizophagus irregularis</name>
    <dbReference type="NCBI Taxonomy" id="588596"/>
    <lineage>
        <taxon>Eukaryota</taxon>
        <taxon>Fungi</taxon>
        <taxon>Fungi incertae sedis</taxon>
        <taxon>Mucoromycota</taxon>
        <taxon>Glomeromycotina</taxon>
        <taxon>Glomeromycetes</taxon>
        <taxon>Glomerales</taxon>
        <taxon>Glomeraceae</taxon>
        <taxon>Rhizophagus</taxon>
    </lineage>
</organism>
<comment type="caution">
    <text evidence="2">The sequence shown here is derived from an EMBL/GenBank/DDBJ whole genome shotgun (WGS) entry which is preliminary data.</text>
</comment>
<reference evidence="2 3" key="2">
    <citation type="submission" date="2017-09" db="EMBL/GenBank/DDBJ databases">
        <title>Extensive intraspecific genome diversity in a model arbuscular mycorrhizal fungus.</title>
        <authorList>
            <person name="Chen E.C."/>
            <person name="Morin E."/>
            <person name="Beaudet D."/>
            <person name="Noel J."/>
            <person name="Ndikumana S."/>
            <person name="Charron P."/>
            <person name="St-Onge C."/>
            <person name="Giorgi J."/>
            <person name="Grigoriev I.V."/>
            <person name="Roux C."/>
            <person name="Martin F.M."/>
            <person name="Corradi N."/>
        </authorList>
    </citation>
    <scope>NUCLEOTIDE SEQUENCE [LARGE SCALE GENOMIC DNA]</scope>
    <source>
        <strain evidence="2 3">A5</strain>
    </source>
</reference>
<sequence length="428" mass="49197">MKNFLLKNPGIIDFRVVGDFLPGSVYDKNALSGPMLVVRDHNEQYYRVFHSRKHFWRHFDKLPQHSQCFSEAVYDDLPQCPKIHVEFSSPYRFPGTEIVAILKQILHGILEVFRISNGDNERAPKTLEDLVLMDECGQDSSGFWVYYFHIQAPFFSFADHKEAQRFLSNVLLNVPPEVRLFIKKDYSHPVHFVRTMGSTFPGETLNKKISAYSRFLGTIVEIDRNSLFVKQFPSSFVSSGNKEMGPNHALEPTKDCLLHNRGTTENSKQLPMTDDNYQEPQMKSTAVDANNTRPLNTIASNTESHPVSTDFIHQTLPENTRTPMTAKIYVLAALIEKSALSADQRLYKMFGAINCMVFLLALTETVKRRGVYFLDEAKHLRKRSEHGFKNMHGCIIKKSQSASYNNRTLPCYKSKRQQRKTKSQSTRK</sequence>
<dbReference type="AlphaFoldDB" id="A0A2N0PRI0"/>
<name>A0A2N0PRI0_9GLOM</name>
<dbReference type="VEuPathDB" id="FungiDB:RhiirA1_470868"/>
<evidence type="ECO:0000313" key="2">
    <source>
        <dbReference type="EMBL" id="PKC09442.1"/>
    </source>
</evidence>
<dbReference type="Proteomes" id="UP000232722">
    <property type="component" value="Unassembled WGS sequence"/>
</dbReference>
<dbReference type="VEuPathDB" id="FungiDB:RhiirFUN_025387"/>